<organism evidence="4 5">
    <name type="scientific">Denticeps clupeoides</name>
    <name type="common">denticle herring</name>
    <dbReference type="NCBI Taxonomy" id="299321"/>
    <lineage>
        <taxon>Eukaryota</taxon>
        <taxon>Metazoa</taxon>
        <taxon>Chordata</taxon>
        <taxon>Craniata</taxon>
        <taxon>Vertebrata</taxon>
        <taxon>Euteleostomi</taxon>
        <taxon>Actinopterygii</taxon>
        <taxon>Neopterygii</taxon>
        <taxon>Teleostei</taxon>
        <taxon>Clupei</taxon>
        <taxon>Clupeiformes</taxon>
        <taxon>Denticipitoidei</taxon>
        <taxon>Denticipitidae</taxon>
        <taxon>Denticeps</taxon>
    </lineage>
</organism>
<reference evidence="4 5" key="1">
    <citation type="submission" date="2020-06" db="EMBL/GenBank/DDBJ databases">
        <authorList>
            <consortium name="Wellcome Sanger Institute Data Sharing"/>
        </authorList>
    </citation>
    <scope>NUCLEOTIDE SEQUENCE [LARGE SCALE GENOMIC DNA]</scope>
</reference>
<reference evidence="4" key="2">
    <citation type="submission" date="2025-08" db="UniProtKB">
        <authorList>
            <consortium name="Ensembl"/>
        </authorList>
    </citation>
    <scope>IDENTIFICATION</scope>
</reference>
<dbReference type="Proteomes" id="UP000694580">
    <property type="component" value="Chromosome 1"/>
</dbReference>
<feature type="region of interest" description="Disordered" evidence="2">
    <location>
        <begin position="943"/>
        <end position="962"/>
    </location>
</feature>
<evidence type="ECO:0000256" key="2">
    <source>
        <dbReference type="SAM" id="MobiDB-lite"/>
    </source>
</evidence>
<feature type="compositionally biased region" description="Polar residues" evidence="2">
    <location>
        <begin position="1090"/>
        <end position="1111"/>
    </location>
</feature>
<feature type="region of interest" description="Disordered" evidence="2">
    <location>
        <begin position="300"/>
        <end position="319"/>
    </location>
</feature>
<feature type="compositionally biased region" description="Basic and acidic residues" evidence="2">
    <location>
        <begin position="192"/>
        <end position="207"/>
    </location>
</feature>
<dbReference type="GeneTree" id="ENSGT00940000157058"/>
<feature type="compositionally biased region" description="Low complexity" evidence="2">
    <location>
        <begin position="554"/>
        <end position="569"/>
    </location>
</feature>
<feature type="compositionally biased region" description="Polar residues" evidence="2">
    <location>
        <begin position="943"/>
        <end position="954"/>
    </location>
</feature>
<dbReference type="Gene3D" id="2.60.200.20">
    <property type="match status" value="1"/>
</dbReference>
<reference evidence="4" key="3">
    <citation type="submission" date="2025-09" db="UniProtKB">
        <authorList>
            <consortium name="Ensembl"/>
        </authorList>
    </citation>
    <scope>IDENTIFICATION</scope>
</reference>
<feature type="compositionally biased region" description="Basic and acidic residues" evidence="2">
    <location>
        <begin position="129"/>
        <end position="155"/>
    </location>
</feature>
<dbReference type="PANTHER" id="PTHR15715:SF18">
    <property type="entry name" value="CENTROSOMAL PROTEIN OF 170 KDA PROTEIN B"/>
    <property type="match status" value="1"/>
</dbReference>
<feature type="region of interest" description="Disordered" evidence="2">
    <location>
        <begin position="387"/>
        <end position="529"/>
    </location>
</feature>
<accession>A0AAY4D0H0</accession>
<dbReference type="InterPro" id="IPR000253">
    <property type="entry name" value="FHA_dom"/>
</dbReference>
<feature type="compositionally biased region" description="Low complexity" evidence="2">
    <location>
        <begin position="1264"/>
        <end position="1276"/>
    </location>
</feature>
<evidence type="ECO:0000313" key="4">
    <source>
        <dbReference type="Ensembl" id="ENSDCDP00010037956.1"/>
    </source>
</evidence>
<dbReference type="PROSITE" id="PS50006">
    <property type="entry name" value="FHA_DOMAIN"/>
    <property type="match status" value="1"/>
</dbReference>
<evidence type="ECO:0000256" key="1">
    <source>
        <dbReference type="ARBA" id="ARBA00010436"/>
    </source>
</evidence>
<feature type="compositionally biased region" description="Low complexity" evidence="2">
    <location>
        <begin position="1226"/>
        <end position="1239"/>
    </location>
</feature>
<feature type="region of interest" description="Disordered" evidence="2">
    <location>
        <begin position="791"/>
        <end position="863"/>
    </location>
</feature>
<sequence>MSVTSWFLVSSSGTRHRLPREMIFVGREDCELMLQSRSVDKQHAVINYDPATNDHLVKDLGSLNGTFVNDLRIPDQTYITLKLSDVIRFGYDSHVYILERSQHRVPEEALKHEKYTSQLQMDLEATEVRKHEQTEENNKHSDSTHTKMDNTERSTKTASETPPSRPTPLYGQPSWWGEDEDEHNDQQQTDTKPPDCSHSVDPKEGTKKKLCASAPITVDQEKSIYSYRRDPSYFEIPTKEFYSRPKTAELQAHEAPTKDLDIPATPTPPVVQSHASFTIEFDDCTPGKIKIKDHVTKFSFRQRKQPGNEAATTPTEEMSVESKVADWLVQSDSCIMRNKFRPDDLYSTKSDLPINNKALADHYHEDGTQSDSEEPVLMEKQGLQSKLLGNPQRPFHSQQQQPLTAPDEKATLSTSPSPPQSQGKPEPQQAFVIEFFDQKKRSHSFTNKLSPSESNSGLRNRLEKKQNAVLPDRPSPIPNSNPPTQQFTIPLKDSPGPQRASSLRREKSDIRLSSSSFSSHSASGTNIRSFGSVGRRTKLAQDFAAELLKHSKKSATSSSTAITAPVTPALQGSSVRTVSTELPIPSRTGTEDKPTRGPRSEEDDSLSDAGTYTIEADCQDKEVVEARNMIDQVFGVDVAGHKSMTPGPVYMTDSTNGRQGQGTLHLSESSSASVQGPYPPDLSESPLVPQGSSGSLMDPGGQRWVSRWASLADGYSESGPVSGLFNIPAQLELSGGRIIHQAMLNRTFETESESSPLSSRARRVLPQLPSQEQTDCPPPSIQIQSNPYATYEVRGRRSKSPRQQSDVHKLRVGDDLEPDSLSDASKSDDGSVLEPSKTWKKDPGLKACENSWSDNRSKTRDISNTATSIYVKVEESESKPNQAFQEIHAKFSSATVTRQYSNKTLKPNASDPNLDVLQSNEDSPPLMRQESFTTFRTTSDYHTAQLPNISNEPPSSARDPADAFRGVCKQDTQGYLKDTEDVLAVLEAKLQNQQQVSSALDDSFSGESDVDTSSTISQRSSRNMPNATSKNPALTSGHQKERLSLGRQDLDQHSQHSTQENRRPTDSGGKVSDLGRKPTVPRSFAKHGFNDNSDYNQRQWPDSVTSDQEYSSTRRKCVVPSQKEDSGKSGRNSVAQALARSNSLTAPRPTRTSVLRRARLGEASDNEGAEVDRTSQNSEGSAQGSRPTLESRKLSRLDILAQPRKRTGSFNTPSDTESPSTRTGFSNRSSELSSSVRKASVPDPKGVARKTSGTTGKQPIIRGRSSSAKYASSTASSRRHQKGSDYTSTSEEEYEPSHSSTPKPKRSHNPGTSQTPVLARPTPRVQEEGHDGDAFQNWTTHSAEIARLSQDLAKDLAILAREIHDVAGDTDPQNTVTSDSMRTVKEELHNHIPEASQSFQKFPLNSTAIRDPNQTLCAQDTHTKSQVCNLEEFNVDNQMLNPVSQLSFAIRENTEMLTEKIKVLFHNKAEVWEEAEAKANAENDIPAPKTSNKEITSIYRELRRVQRQLEVINSIIEPCEKPVPSKPVHAPASSLSGLKSGRRFLKDWKPLSSLRGGGGGPSAKPSGGSRRHGLASDGEFSVV</sequence>
<feature type="compositionally biased region" description="Polar residues" evidence="2">
    <location>
        <begin position="570"/>
        <end position="580"/>
    </location>
</feature>
<feature type="compositionally biased region" description="Low complexity" evidence="2">
    <location>
        <begin position="420"/>
        <end position="429"/>
    </location>
</feature>
<feature type="compositionally biased region" description="Polar residues" evidence="2">
    <location>
        <begin position="444"/>
        <end position="458"/>
    </location>
</feature>
<dbReference type="InterPro" id="IPR029300">
    <property type="entry name" value="CEP170_C"/>
</dbReference>
<evidence type="ECO:0000259" key="3">
    <source>
        <dbReference type="PROSITE" id="PS50006"/>
    </source>
</evidence>
<feature type="compositionally biased region" description="Polar residues" evidence="2">
    <location>
        <begin position="652"/>
        <end position="674"/>
    </location>
</feature>
<feature type="region of interest" description="Disordered" evidence="2">
    <location>
        <begin position="645"/>
        <end position="700"/>
    </location>
</feature>
<dbReference type="SMART" id="SM00240">
    <property type="entry name" value="FHA"/>
    <property type="match status" value="1"/>
</dbReference>
<feature type="compositionally biased region" description="Low complexity" evidence="2">
    <location>
        <begin position="511"/>
        <end position="523"/>
    </location>
</feature>
<feature type="compositionally biased region" description="Polar residues" evidence="2">
    <location>
        <begin position="1011"/>
        <end position="1037"/>
    </location>
</feature>
<name>A0AAY4D0H0_9TELE</name>
<dbReference type="InterPro" id="IPR051176">
    <property type="entry name" value="Cent_Immune-Sig_Mod"/>
</dbReference>
<dbReference type="PANTHER" id="PTHR15715">
    <property type="entry name" value="CENTROSOMAL PROTEIN OF 170 KDA"/>
    <property type="match status" value="1"/>
</dbReference>
<feature type="region of interest" description="Disordered" evidence="2">
    <location>
        <begin position="905"/>
        <end position="926"/>
    </location>
</feature>
<feature type="domain" description="FHA" evidence="3">
    <location>
        <begin position="23"/>
        <end position="73"/>
    </location>
</feature>
<feature type="compositionally biased region" description="Basic and acidic residues" evidence="2">
    <location>
        <begin position="589"/>
        <end position="600"/>
    </location>
</feature>
<gene>
    <name evidence="4" type="primary">CEP170B</name>
</gene>
<feature type="compositionally biased region" description="Polar residues" evidence="2">
    <location>
        <begin position="1129"/>
        <end position="1153"/>
    </location>
</feature>
<keyword evidence="5" id="KW-1185">Reference proteome</keyword>
<dbReference type="Pfam" id="PF00498">
    <property type="entry name" value="FHA"/>
    <property type="match status" value="1"/>
</dbReference>
<proteinExistence type="inferred from homology"/>
<feature type="compositionally biased region" description="Basic and acidic residues" evidence="2">
    <location>
        <begin position="1038"/>
        <end position="1065"/>
    </location>
</feature>
<feature type="region of interest" description="Disordered" evidence="2">
    <location>
        <begin position="1549"/>
        <end position="1583"/>
    </location>
</feature>
<feature type="compositionally biased region" description="Polar residues" evidence="2">
    <location>
        <begin position="1174"/>
        <end position="1188"/>
    </location>
</feature>
<dbReference type="InterPro" id="IPR008984">
    <property type="entry name" value="SMAD_FHA_dom_sf"/>
</dbReference>
<feature type="compositionally biased region" description="Polar residues" evidence="2">
    <location>
        <begin position="1208"/>
        <end position="1225"/>
    </location>
</feature>
<dbReference type="SUPFAM" id="SSF49879">
    <property type="entry name" value="SMAD/FHA domain"/>
    <property type="match status" value="1"/>
</dbReference>
<dbReference type="Pfam" id="PF15308">
    <property type="entry name" value="CEP170_C"/>
    <property type="match status" value="1"/>
</dbReference>
<dbReference type="CDD" id="cd22725">
    <property type="entry name" value="FHA_Cep170B"/>
    <property type="match status" value="1"/>
</dbReference>
<comment type="similarity">
    <text evidence="1">Belongs to the CEP170 family.</text>
</comment>
<feature type="region of interest" description="Disordered" evidence="2">
    <location>
        <begin position="129"/>
        <end position="208"/>
    </location>
</feature>
<dbReference type="Ensembl" id="ENSDCDT00010047548.1">
    <property type="protein sequence ID" value="ENSDCDP00010037956.1"/>
    <property type="gene ID" value="ENSDCDG00010024616.1"/>
</dbReference>
<feature type="region of interest" description="Disordered" evidence="2">
    <location>
        <begin position="551"/>
        <end position="612"/>
    </location>
</feature>
<protein>
    <recommendedName>
        <fullName evidence="3">FHA domain-containing protein</fullName>
    </recommendedName>
</protein>
<evidence type="ECO:0000313" key="5">
    <source>
        <dbReference type="Proteomes" id="UP000694580"/>
    </source>
</evidence>
<feature type="region of interest" description="Disordered" evidence="2">
    <location>
        <begin position="997"/>
        <end position="1331"/>
    </location>
</feature>
<feature type="compositionally biased region" description="Polar residues" evidence="2">
    <location>
        <begin position="905"/>
        <end position="922"/>
    </location>
</feature>
<feature type="compositionally biased region" description="Basic and acidic residues" evidence="2">
    <location>
        <begin position="805"/>
        <end position="814"/>
    </location>
</feature>